<comment type="caution">
    <text evidence="1">The sequence shown here is derived from an EMBL/GenBank/DDBJ whole genome shotgun (WGS) entry which is preliminary data.</text>
</comment>
<dbReference type="SUPFAM" id="SSF53448">
    <property type="entry name" value="Nucleotide-diphospho-sugar transferases"/>
    <property type="match status" value="1"/>
</dbReference>
<sequence length="303" mass="34189">MSPRTIIVTGCDSKQFPLARNLLSTVEADAARASIAMGFIDGGLAPADRAELTGRSIAVAPIAWDFDFPTRAIFEATAPGVATLFGKLRMRRLFPGYDVYVWLDADTAVLDWTAIPEIAAEALRGQLAIGLEFDRLYFRGHLDWKMWRHFDRWYEEAFGAEVAAAMSLKPMINTGVYGIAADAPLWDLWERLYVEAMRRQTDHRRGPLFMSEQSAMNVAIHHHRMAMTALPATCNWLCHLALPMWDPAAGRLVEPAPPYDPIRILHLSGWSKDKSHRILGRDGRTYRSRLFQPLDMQPEPPTQ</sequence>
<dbReference type="EMBL" id="RJKX01000018">
    <property type="protein sequence ID" value="ROP81116.1"/>
    <property type="molecule type" value="Genomic_DNA"/>
</dbReference>
<dbReference type="Gene3D" id="3.90.550.10">
    <property type="entry name" value="Spore Coat Polysaccharide Biosynthesis Protein SpsA, Chain A"/>
    <property type="match status" value="1"/>
</dbReference>
<accession>A0A3N1KSM3</accession>
<name>A0A3N1KSM3_9PROT</name>
<dbReference type="AlphaFoldDB" id="A0A3N1KSM3"/>
<proteinExistence type="predicted"/>
<organism evidence="1 2">
    <name type="scientific">Stella humosa</name>
    <dbReference type="NCBI Taxonomy" id="94"/>
    <lineage>
        <taxon>Bacteria</taxon>
        <taxon>Pseudomonadati</taxon>
        <taxon>Pseudomonadota</taxon>
        <taxon>Alphaproteobacteria</taxon>
        <taxon>Rhodospirillales</taxon>
        <taxon>Stellaceae</taxon>
        <taxon>Stella</taxon>
    </lineage>
</organism>
<evidence type="ECO:0000313" key="2">
    <source>
        <dbReference type="Proteomes" id="UP000278222"/>
    </source>
</evidence>
<protein>
    <submittedName>
        <fullName evidence="1">Uncharacterized protein</fullName>
    </submittedName>
</protein>
<keyword evidence="2" id="KW-1185">Reference proteome</keyword>
<dbReference type="OrthoDB" id="7157498at2"/>
<evidence type="ECO:0000313" key="1">
    <source>
        <dbReference type="EMBL" id="ROP81116.1"/>
    </source>
</evidence>
<dbReference type="Proteomes" id="UP000278222">
    <property type="component" value="Unassembled WGS sequence"/>
</dbReference>
<dbReference type="InterPro" id="IPR029044">
    <property type="entry name" value="Nucleotide-diphossugar_trans"/>
</dbReference>
<reference evidence="1 2" key="1">
    <citation type="submission" date="2018-11" db="EMBL/GenBank/DDBJ databases">
        <title>Genomic Encyclopedia of Type Strains, Phase IV (KMG-IV): sequencing the most valuable type-strain genomes for metagenomic binning, comparative biology and taxonomic classification.</title>
        <authorList>
            <person name="Goeker M."/>
        </authorList>
    </citation>
    <scope>NUCLEOTIDE SEQUENCE [LARGE SCALE GENOMIC DNA]</scope>
    <source>
        <strain evidence="1 2">DSM 5900</strain>
    </source>
</reference>
<dbReference type="RefSeq" id="WP_123694736.1">
    <property type="nucleotide sequence ID" value="NZ_AP019700.1"/>
</dbReference>
<gene>
    <name evidence="1" type="ORF">EDC65_4971</name>
</gene>